<keyword evidence="2" id="KW-1185">Reference proteome</keyword>
<evidence type="ECO:0000313" key="2">
    <source>
        <dbReference type="Proteomes" id="UP000054995"/>
    </source>
</evidence>
<sequence>MEKHNRILVNTGRAASCIALDIIEGVSEVILKDNSVVNGTHVAESVIRLEANFMVSYSLNAITARAEHHSVLSFSFRPSCYIQHCANIYTKDMNCSTEINTHKWNGS</sequence>
<proteinExistence type="predicted"/>
<protein>
    <submittedName>
        <fullName evidence="1">Uncharacterized protein</fullName>
    </submittedName>
</protein>
<reference evidence="1 2" key="1">
    <citation type="submission" date="2015-01" db="EMBL/GenBank/DDBJ databases">
        <title>Evolution of Trichinella species and genotypes.</title>
        <authorList>
            <person name="Korhonen P.K."/>
            <person name="Edoardo P."/>
            <person name="Giuseppe L.R."/>
            <person name="Gasser R.B."/>
        </authorList>
    </citation>
    <scope>NUCLEOTIDE SEQUENCE [LARGE SCALE GENOMIC DNA]</scope>
    <source>
        <strain evidence="1">ISS470</strain>
    </source>
</reference>
<dbReference type="Proteomes" id="UP000054995">
    <property type="component" value="Unassembled WGS sequence"/>
</dbReference>
<gene>
    <name evidence="1" type="ORF">T4D_5291</name>
</gene>
<comment type="caution">
    <text evidence="1">The sequence shown here is derived from an EMBL/GenBank/DDBJ whole genome shotgun (WGS) entry which is preliminary data.</text>
</comment>
<dbReference type="AlphaFoldDB" id="A0A0V1F593"/>
<name>A0A0V1F593_TRIPS</name>
<dbReference type="EMBL" id="JYDT01000249">
    <property type="protein sequence ID" value="KRY81232.1"/>
    <property type="molecule type" value="Genomic_DNA"/>
</dbReference>
<organism evidence="1 2">
    <name type="scientific">Trichinella pseudospiralis</name>
    <name type="common">Parasitic roundworm</name>
    <dbReference type="NCBI Taxonomy" id="6337"/>
    <lineage>
        <taxon>Eukaryota</taxon>
        <taxon>Metazoa</taxon>
        <taxon>Ecdysozoa</taxon>
        <taxon>Nematoda</taxon>
        <taxon>Enoplea</taxon>
        <taxon>Dorylaimia</taxon>
        <taxon>Trichinellida</taxon>
        <taxon>Trichinellidae</taxon>
        <taxon>Trichinella</taxon>
    </lineage>
</organism>
<accession>A0A0V1F593</accession>
<evidence type="ECO:0000313" key="1">
    <source>
        <dbReference type="EMBL" id="KRY81232.1"/>
    </source>
</evidence>